<dbReference type="Pfam" id="PF00440">
    <property type="entry name" value="TetR_N"/>
    <property type="match status" value="1"/>
</dbReference>
<evidence type="ECO:0000256" key="1">
    <source>
        <dbReference type="ARBA" id="ARBA00022491"/>
    </source>
</evidence>
<proteinExistence type="predicted"/>
<keyword evidence="1" id="KW-0678">Repressor</keyword>
<gene>
    <name evidence="7" type="ORF">LZY01_14620</name>
</gene>
<dbReference type="Gene3D" id="1.10.357.10">
    <property type="entry name" value="Tetracycline Repressor, domain 2"/>
    <property type="match status" value="1"/>
</dbReference>
<sequence>MCMRRDARANREKILTVATTLFAQQGVANVGMKELAEAAHIGVGTLYRNYPNKGALCMALIRDEMERYTTRENAYLDTTTDDPQTQLVTILQGYLDVRIAHEDFFAIIESETTPLEFTQLLQTPIYHDRIALLIRVLHRTQPESSAGYLQFEADTVAAMLRSRVFAFERHQRHLSSQDLLTYILKLLNQ</sequence>
<evidence type="ECO:0000256" key="2">
    <source>
        <dbReference type="ARBA" id="ARBA00023015"/>
    </source>
</evidence>
<dbReference type="PROSITE" id="PS50977">
    <property type="entry name" value="HTH_TETR_2"/>
    <property type="match status" value="1"/>
</dbReference>
<dbReference type="SUPFAM" id="SSF46689">
    <property type="entry name" value="Homeodomain-like"/>
    <property type="match status" value="1"/>
</dbReference>
<evidence type="ECO:0000313" key="8">
    <source>
        <dbReference type="Proteomes" id="UP000321794"/>
    </source>
</evidence>
<reference evidence="7 8" key="1">
    <citation type="submission" date="2019-07" db="EMBL/GenBank/DDBJ databases">
        <title>Whole genome shotgun sequence of Lactobacillus zymae NBRC 107157.</title>
        <authorList>
            <person name="Hosoyama A."/>
            <person name="Uohara A."/>
            <person name="Ohji S."/>
            <person name="Ichikawa N."/>
        </authorList>
    </citation>
    <scope>NUCLEOTIDE SEQUENCE [LARGE SCALE GENOMIC DNA]</scope>
    <source>
        <strain evidence="7 8">NBRC 107157</strain>
    </source>
</reference>
<dbReference type="Proteomes" id="UP000321794">
    <property type="component" value="Unassembled WGS sequence"/>
</dbReference>
<evidence type="ECO:0000256" key="5">
    <source>
        <dbReference type="PROSITE-ProRule" id="PRU00335"/>
    </source>
</evidence>
<feature type="domain" description="HTH tetR-type" evidence="6">
    <location>
        <begin position="8"/>
        <end position="68"/>
    </location>
</feature>
<dbReference type="PRINTS" id="PR00455">
    <property type="entry name" value="HTHTETR"/>
</dbReference>
<dbReference type="PANTHER" id="PTHR30055:SF175">
    <property type="entry name" value="HTH-TYPE TRANSCRIPTIONAL REPRESSOR KSTR2"/>
    <property type="match status" value="1"/>
</dbReference>
<dbReference type="EMBL" id="BJZK01000017">
    <property type="protein sequence ID" value="GEO72294.1"/>
    <property type="molecule type" value="Genomic_DNA"/>
</dbReference>
<evidence type="ECO:0000256" key="4">
    <source>
        <dbReference type="ARBA" id="ARBA00023163"/>
    </source>
</evidence>
<name>A0ABQ0WWZ7_9LACO</name>
<protein>
    <submittedName>
        <fullName evidence="7">HTH-type transcriptional regulator</fullName>
    </submittedName>
</protein>
<dbReference type="InterPro" id="IPR009057">
    <property type="entry name" value="Homeodomain-like_sf"/>
</dbReference>
<organism evidence="7 8">
    <name type="scientific">Levilactobacillus zymae</name>
    <dbReference type="NCBI Taxonomy" id="267363"/>
    <lineage>
        <taxon>Bacteria</taxon>
        <taxon>Bacillati</taxon>
        <taxon>Bacillota</taxon>
        <taxon>Bacilli</taxon>
        <taxon>Lactobacillales</taxon>
        <taxon>Lactobacillaceae</taxon>
        <taxon>Levilactobacillus</taxon>
    </lineage>
</organism>
<evidence type="ECO:0000256" key="3">
    <source>
        <dbReference type="ARBA" id="ARBA00023125"/>
    </source>
</evidence>
<keyword evidence="3 5" id="KW-0238">DNA-binding</keyword>
<dbReference type="InterPro" id="IPR001647">
    <property type="entry name" value="HTH_TetR"/>
</dbReference>
<dbReference type="RefSeq" id="WP_083485261.1">
    <property type="nucleotide sequence ID" value="NZ_CP045179.1"/>
</dbReference>
<accession>A0ABQ0WWZ7</accession>
<keyword evidence="2" id="KW-0805">Transcription regulation</keyword>
<comment type="caution">
    <text evidence="7">The sequence shown here is derived from an EMBL/GenBank/DDBJ whole genome shotgun (WGS) entry which is preliminary data.</text>
</comment>
<keyword evidence="4" id="KW-0804">Transcription</keyword>
<dbReference type="PANTHER" id="PTHR30055">
    <property type="entry name" value="HTH-TYPE TRANSCRIPTIONAL REGULATOR RUTR"/>
    <property type="match status" value="1"/>
</dbReference>
<evidence type="ECO:0000313" key="7">
    <source>
        <dbReference type="EMBL" id="GEO72294.1"/>
    </source>
</evidence>
<keyword evidence="8" id="KW-1185">Reference proteome</keyword>
<feature type="DNA-binding region" description="H-T-H motif" evidence="5">
    <location>
        <begin position="31"/>
        <end position="50"/>
    </location>
</feature>
<dbReference type="InterPro" id="IPR050109">
    <property type="entry name" value="HTH-type_TetR-like_transc_reg"/>
</dbReference>
<evidence type="ECO:0000259" key="6">
    <source>
        <dbReference type="PROSITE" id="PS50977"/>
    </source>
</evidence>